<evidence type="ECO:0000313" key="2">
    <source>
        <dbReference type="Proteomes" id="UP000075243"/>
    </source>
</evidence>
<dbReference type="Proteomes" id="UP000075243">
    <property type="component" value="Chromosome 11"/>
</dbReference>
<dbReference type="EMBL" id="CM003613">
    <property type="protein sequence ID" value="KYP55052.1"/>
    <property type="molecule type" value="Genomic_DNA"/>
</dbReference>
<dbReference type="Gene3D" id="2.40.70.10">
    <property type="entry name" value="Acid Proteases"/>
    <property type="match status" value="1"/>
</dbReference>
<dbReference type="Gramene" id="C.cajan_01225.t">
    <property type="protein sequence ID" value="C.cajan_01225.t.cds1"/>
    <property type="gene ID" value="C.cajan_01225"/>
</dbReference>
<dbReference type="PANTHER" id="PTHR33067">
    <property type="entry name" value="RNA-DIRECTED DNA POLYMERASE-RELATED"/>
    <property type="match status" value="1"/>
</dbReference>
<gene>
    <name evidence="1" type="ORF">KK1_001257</name>
</gene>
<dbReference type="PANTHER" id="PTHR33067:SF9">
    <property type="entry name" value="RNA-DIRECTED DNA POLYMERASE"/>
    <property type="match status" value="1"/>
</dbReference>
<sequence length="61" mass="6708">MSLQLANQFVKHPVGIVEDVLVKVGDLIIPFDFVVLEMEEDVQTPIISGIPFIATVDLNIS</sequence>
<dbReference type="AlphaFoldDB" id="A0A151SJW6"/>
<protein>
    <submittedName>
        <fullName evidence="1">Uncharacterized protein</fullName>
    </submittedName>
</protein>
<organism evidence="1 2">
    <name type="scientific">Cajanus cajan</name>
    <name type="common">Pigeon pea</name>
    <name type="synonym">Cajanus indicus</name>
    <dbReference type="NCBI Taxonomy" id="3821"/>
    <lineage>
        <taxon>Eukaryota</taxon>
        <taxon>Viridiplantae</taxon>
        <taxon>Streptophyta</taxon>
        <taxon>Embryophyta</taxon>
        <taxon>Tracheophyta</taxon>
        <taxon>Spermatophyta</taxon>
        <taxon>Magnoliopsida</taxon>
        <taxon>eudicotyledons</taxon>
        <taxon>Gunneridae</taxon>
        <taxon>Pentapetalae</taxon>
        <taxon>rosids</taxon>
        <taxon>fabids</taxon>
        <taxon>Fabales</taxon>
        <taxon>Fabaceae</taxon>
        <taxon>Papilionoideae</taxon>
        <taxon>50 kb inversion clade</taxon>
        <taxon>NPAAA clade</taxon>
        <taxon>indigoferoid/millettioid clade</taxon>
        <taxon>Phaseoleae</taxon>
        <taxon>Cajanus</taxon>
    </lineage>
</organism>
<proteinExistence type="predicted"/>
<accession>A0A151SJW6</accession>
<evidence type="ECO:0000313" key="1">
    <source>
        <dbReference type="EMBL" id="KYP55052.1"/>
    </source>
</evidence>
<name>A0A151SJW6_CAJCA</name>
<reference evidence="1 2" key="1">
    <citation type="journal article" date="2012" name="Nat. Biotechnol.">
        <title>Draft genome sequence of pigeonpea (Cajanus cajan), an orphan legume crop of resource-poor farmers.</title>
        <authorList>
            <person name="Varshney R.K."/>
            <person name="Chen W."/>
            <person name="Li Y."/>
            <person name="Bharti A.K."/>
            <person name="Saxena R.K."/>
            <person name="Schlueter J.A."/>
            <person name="Donoghue M.T."/>
            <person name="Azam S."/>
            <person name="Fan G."/>
            <person name="Whaley A.M."/>
            <person name="Farmer A.D."/>
            <person name="Sheridan J."/>
            <person name="Iwata A."/>
            <person name="Tuteja R."/>
            <person name="Penmetsa R.V."/>
            <person name="Wu W."/>
            <person name="Upadhyaya H.D."/>
            <person name="Yang S.P."/>
            <person name="Shah T."/>
            <person name="Saxena K.B."/>
            <person name="Michael T."/>
            <person name="McCombie W.R."/>
            <person name="Yang B."/>
            <person name="Zhang G."/>
            <person name="Yang H."/>
            <person name="Wang J."/>
            <person name="Spillane C."/>
            <person name="Cook D.R."/>
            <person name="May G.D."/>
            <person name="Xu X."/>
            <person name="Jackson S.A."/>
        </authorList>
    </citation>
    <scope>NUCLEOTIDE SEQUENCE [LARGE SCALE GENOMIC DNA]</scope>
    <source>
        <strain evidence="2">cv. Asha</strain>
    </source>
</reference>
<dbReference type="InterPro" id="IPR021109">
    <property type="entry name" value="Peptidase_aspartic_dom_sf"/>
</dbReference>
<keyword evidence="2" id="KW-1185">Reference proteome</keyword>